<keyword evidence="3" id="KW-1185">Reference proteome</keyword>
<accession>A0A1M7TJU4</accession>
<proteinExistence type="predicted"/>
<protein>
    <submittedName>
        <fullName evidence="2">Uncharacterized protein</fullName>
    </submittedName>
</protein>
<reference evidence="3" key="1">
    <citation type="submission" date="2016-11" db="EMBL/GenBank/DDBJ databases">
        <authorList>
            <person name="Varghese N."/>
            <person name="Submissions S."/>
        </authorList>
    </citation>
    <scope>NUCLEOTIDE SEQUENCE [LARGE SCALE GENOMIC DNA]</scope>
    <source>
        <strain evidence="3">GAS401</strain>
    </source>
</reference>
<feature type="signal peptide" evidence="1">
    <location>
        <begin position="1"/>
        <end position="25"/>
    </location>
</feature>
<sequence>MRFSTLTFPVALVLTALALASCARRGELPATASATLSEDDDTFCRKGGQVASGSPEYVNCRKDRDALRGAAIDRADKKQRDLGEYMLNNPTKPY</sequence>
<evidence type="ECO:0000313" key="3">
    <source>
        <dbReference type="Proteomes" id="UP000184096"/>
    </source>
</evidence>
<dbReference type="EMBL" id="LT670849">
    <property type="protein sequence ID" value="SHN71019.1"/>
    <property type="molecule type" value="Genomic_DNA"/>
</dbReference>
<evidence type="ECO:0000256" key="1">
    <source>
        <dbReference type="SAM" id="SignalP"/>
    </source>
</evidence>
<dbReference type="PROSITE" id="PS51257">
    <property type="entry name" value="PROKAR_LIPOPROTEIN"/>
    <property type="match status" value="1"/>
</dbReference>
<gene>
    <name evidence="2" type="ORF">SAMN05444170_1908</name>
</gene>
<evidence type="ECO:0000313" key="2">
    <source>
        <dbReference type="EMBL" id="SHN71019.1"/>
    </source>
</evidence>
<dbReference type="Proteomes" id="UP000184096">
    <property type="component" value="Chromosome I"/>
</dbReference>
<dbReference type="RefSeq" id="WP_172806005.1">
    <property type="nucleotide sequence ID" value="NZ_LT670849.1"/>
</dbReference>
<feature type="chain" id="PRO_5012658447" evidence="1">
    <location>
        <begin position="26"/>
        <end position="94"/>
    </location>
</feature>
<dbReference type="AlphaFoldDB" id="A0A1M7TJU4"/>
<name>A0A1M7TJU4_9BRAD</name>
<organism evidence="2 3">
    <name type="scientific">Bradyrhizobium erythrophlei</name>
    <dbReference type="NCBI Taxonomy" id="1437360"/>
    <lineage>
        <taxon>Bacteria</taxon>
        <taxon>Pseudomonadati</taxon>
        <taxon>Pseudomonadota</taxon>
        <taxon>Alphaproteobacteria</taxon>
        <taxon>Hyphomicrobiales</taxon>
        <taxon>Nitrobacteraceae</taxon>
        <taxon>Bradyrhizobium</taxon>
    </lineage>
</organism>
<keyword evidence="1" id="KW-0732">Signal</keyword>